<accession>A0A266LR15</accession>
<gene>
    <name evidence="3" type="ORF">CJF43_17885</name>
</gene>
<comment type="caution">
    <text evidence="3">The sequence shown here is derived from an EMBL/GenBank/DDBJ whole genome shotgun (WGS) entry which is preliminary data.</text>
</comment>
<evidence type="ECO:0000313" key="3">
    <source>
        <dbReference type="EMBL" id="OZY40464.1"/>
    </source>
</evidence>
<dbReference type="Proteomes" id="UP000216113">
    <property type="component" value="Unassembled WGS sequence"/>
</dbReference>
<organism evidence="3 4">
    <name type="scientific">Pseudomonas fragi</name>
    <dbReference type="NCBI Taxonomy" id="296"/>
    <lineage>
        <taxon>Bacteria</taxon>
        <taxon>Pseudomonadati</taxon>
        <taxon>Pseudomonadota</taxon>
        <taxon>Gammaproteobacteria</taxon>
        <taxon>Pseudomonadales</taxon>
        <taxon>Pseudomonadaceae</taxon>
        <taxon>Pseudomonas</taxon>
    </lineage>
</organism>
<protein>
    <recommendedName>
        <fullName evidence="2">Glycosyl transferase family 1 domain-containing protein</fullName>
    </recommendedName>
</protein>
<sequence length="361" mass="40681">MIFLGDIPPPLHGMSAINKQMLDRLRTLAPVTFINSSPSLLARFYHRRFWFFIKFAFFFPVTLRLLWALTVKRERVLYRSLNGGSGQVFDFFWVCFARLFGAQIFLHHHAALYLTCPSKLFNLVCKTAGAKARHIVLGEAMCLALKENYKVPDEKISVLSNAAFFSTDKAIESPNFQKQSLKIGYLANISFSKGIDVVLKTLTQLKQIGVPFEAVIAGPCHDPELKTLLDQACFEFPELHYLGGLYGDDKARFFADLDCFIYPSRNEAEPLVIYEAAVEGVYILSSEAGCMKASTQRLEGWSMPLTSAEIWANAAASHIKKFETLTCNATRQSRKKIFQAFISEAHTDLDSLIKEITYAKA</sequence>
<dbReference type="Gene3D" id="3.40.50.2000">
    <property type="entry name" value="Glycogen Phosphorylase B"/>
    <property type="match status" value="1"/>
</dbReference>
<keyword evidence="1" id="KW-0812">Transmembrane</keyword>
<dbReference type="AlphaFoldDB" id="A0A266LR15"/>
<proteinExistence type="predicted"/>
<dbReference type="GO" id="GO:0016757">
    <property type="term" value="F:glycosyltransferase activity"/>
    <property type="evidence" value="ECO:0007669"/>
    <property type="project" value="InterPro"/>
</dbReference>
<dbReference type="EMBL" id="NQKL01000015">
    <property type="protein sequence ID" value="OZY40464.1"/>
    <property type="molecule type" value="Genomic_DNA"/>
</dbReference>
<dbReference type="InterPro" id="IPR001296">
    <property type="entry name" value="Glyco_trans_1"/>
</dbReference>
<keyword evidence="1" id="KW-0472">Membrane</keyword>
<feature type="domain" description="Glycosyl transferase family 1" evidence="2">
    <location>
        <begin position="168"/>
        <end position="313"/>
    </location>
</feature>
<dbReference type="RefSeq" id="WP_095030327.1">
    <property type="nucleotide sequence ID" value="NZ_NQKL01000015.1"/>
</dbReference>
<feature type="transmembrane region" description="Helical" evidence="1">
    <location>
        <begin position="88"/>
        <end position="106"/>
    </location>
</feature>
<keyword evidence="1" id="KW-1133">Transmembrane helix</keyword>
<feature type="transmembrane region" description="Helical" evidence="1">
    <location>
        <begin position="49"/>
        <end position="67"/>
    </location>
</feature>
<dbReference type="CDD" id="cd03801">
    <property type="entry name" value="GT4_PimA-like"/>
    <property type="match status" value="1"/>
</dbReference>
<evidence type="ECO:0000256" key="1">
    <source>
        <dbReference type="SAM" id="Phobius"/>
    </source>
</evidence>
<evidence type="ECO:0000313" key="4">
    <source>
        <dbReference type="Proteomes" id="UP000216113"/>
    </source>
</evidence>
<evidence type="ECO:0000259" key="2">
    <source>
        <dbReference type="Pfam" id="PF00534"/>
    </source>
</evidence>
<dbReference type="Pfam" id="PF00534">
    <property type="entry name" value="Glycos_transf_1"/>
    <property type="match status" value="1"/>
</dbReference>
<name>A0A266LR15_PSEFR</name>
<dbReference type="SUPFAM" id="SSF53756">
    <property type="entry name" value="UDP-Glycosyltransferase/glycogen phosphorylase"/>
    <property type="match status" value="1"/>
</dbReference>
<reference evidence="3 4" key="1">
    <citation type="submission" date="2017-08" db="EMBL/GenBank/DDBJ databases">
        <title>Genomic and metabolic characterisation of spoilage-associated Pseudomonas species.</title>
        <authorList>
            <person name="Stanborough T."/>
            <person name="Fegan N."/>
            <person name="Powell S.M."/>
            <person name="Singh T."/>
            <person name="Tamplin M.L."/>
            <person name="Chandry P.S."/>
        </authorList>
    </citation>
    <scope>NUCLEOTIDE SEQUENCE [LARGE SCALE GENOMIC DNA]</scope>
    <source>
        <strain evidence="3 4">F1820</strain>
    </source>
</reference>